<evidence type="ECO:0000313" key="4">
    <source>
        <dbReference type="EMBL" id="GMH01952.1"/>
    </source>
</evidence>
<protein>
    <recommendedName>
        <fullName evidence="3">Inositol polyphosphate-related phosphatase domain-containing protein</fullName>
    </recommendedName>
</protein>
<dbReference type="AlphaFoldDB" id="A0AAD3S088"/>
<dbReference type="GO" id="GO:0006979">
    <property type="term" value="P:response to oxidative stress"/>
    <property type="evidence" value="ECO:0007669"/>
    <property type="project" value="InterPro"/>
</dbReference>
<organism evidence="4 5">
    <name type="scientific">Nepenthes gracilis</name>
    <name type="common">Slender pitcher plant</name>
    <dbReference type="NCBI Taxonomy" id="150966"/>
    <lineage>
        <taxon>Eukaryota</taxon>
        <taxon>Viridiplantae</taxon>
        <taxon>Streptophyta</taxon>
        <taxon>Embryophyta</taxon>
        <taxon>Tracheophyta</taxon>
        <taxon>Spermatophyta</taxon>
        <taxon>Magnoliopsida</taxon>
        <taxon>eudicotyledons</taxon>
        <taxon>Gunneridae</taxon>
        <taxon>Pentapetalae</taxon>
        <taxon>Caryophyllales</taxon>
        <taxon>Nepenthaceae</taxon>
        <taxon>Nepenthes</taxon>
    </lineage>
</organism>
<dbReference type="InterPro" id="IPR036691">
    <property type="entry name" value="Endo/exonu/phosph_ase_sf"/>
</dbReference>
<name>A0AAD3S088_NEPGR</name>
<comment type="similarity">
    <text evidence="1">Belongs to the inositol polyphosphate 5-phosphatase family.</text>
</comment>
<dbReference type="Gene3D" id="3.60.10.10">
    <property type="entry name" value="Endonuclease/exonuclease/phosphatase"/>
    <property type="match status" value="1"/>
</dbReference>
<dbReference type="PANTHER" id="PTHR45666:SF18">
    <property type="entry name" value="TYPE IV INOSITOL POLYPHOSPHATE 5-PHOSPHATASE 9"/>
    <property type="match status" value="1"/>
</dbReference>
<dbReference type="GO" id="GO:0046856">
    <property type="term" value="P:phosphatidylinositol dephosphorylation"/>
    <property type="evidence" value="ECO:0007669"/>
    <property type="project" value="InterPro"/>
</dbReference>
<dbReference type="GO" id="GO:0020037">
    <property type="term" value="F:heme binding"/>
    <property type="evidence" value="ECO:0007669"/>
    <property type="project" value="InterPro"/>
</dbReference>
<evidence type="ECO:0000259" key="3">
    <source>
        <dbReference type="SMART" id="SM00128"/>
    </source>
</evidence>
<dbReference type="PANTHER" id="PTHR45666">
    <property type="entry name" value="TYPE IV INOSITOL POLYPHOSPHATE 5-PHOSPHATASE 9"/>
    <property type="match status" value="1"/>
</dbReference>
<reference evidence="4" key="1">
    <citation type="submission" date="2023-05" db="EMBL/GenBank/DDBJ databases">
        <title>Nepenthes gracilis genome sequencing.</title>
        <authorList>
            <person name="Fukushima K."/>
        </authorList>
    </citation>
    <scope>NUCLEOTIDE SEQUENCE</scope>
    <source>
        <strain evidence="4">SING2019-196</strain>
    </source>
</reference>
<evidence type="ECO:0000256" key="1">
    <source>
        <dbReference type="ARBA" id="ARBA00010768"/>
    </source>
</evidence>
<dbReference type="SUPFAM" id="SSF56219">
    <property type="entry name" value="DNase I-like"/>
    <property type="match status" value="1"/>
</dbReference>
<feature type="domain" description="Inositol polyphosphate-related phosphatase" evidence="3">
    <location>
        <begin position="45"/>
        <end position="365"/>
    </location>
</feature>
<dbReference type="InterPro" id="IPR000300">
    <property type="entry name" value="IPPc"/>
</dbReference>
<dbReference type="InterPro" id="IPR010255">
    <property type="entry name" value="Haem_peroxidase_sf"/>
</dbReference>
<gene>
    <name evidence="4" type="ORF">Nepgr_003791</name>
</gene>
<dbReference type="Proteomes" id="UP001279734">
    <property type="component" value="Unassembled WGS sequence"/>
</dbReference>
<keyword evidence="5" id="KW-1185">Reference proteome</keyword>
<dbReference type="GO" id="GO:0004439">
    <property type="term" value="F:phosphatidylinositol-4,5-bisphosphate 5-phosphatase activity"/>
    <property type="evidence" value="ECO:0007669"/>
    <property type="project" value="TreeGrafter"/>
</dbReference>
<dbReference type="GO" id="GO:0004445">
    <property type="term" value="F:inositol-polyphosphate 5-phosphatase activity"/>
    <property type="evidence" value="ECO:0007669"/>
    <property type="project" value="InterPro"/>
</dbReference>
<dbReference type="GO" id="GO:0034485">
    <property type="term" value="F:phosphatidylinositol-3,4,5-trisphosphate 5-phosphatase activity"/>
    <property type="evidence" value="ECO:0007669"/>
    <property type="project" value="TreeGrafter"/>
</dbReference>
<dbReference type="GO" id="GO:0004601">
    <property type="term" value="F:peroxidase activity"/>
    <property type="evidence" value="ECO:0007669"/>
    <property type="project" value="InterPro"/>
</dbReference>
<dbReference type="SUPFAM" id="SSF48113">
    <property type="entry name" value="Heme-dependent peroxidases"/>
    <property type="match status" value="1"/>
</dbReference>
<dbReference type="EMBL" id="BSYO01000003">
    <property type="protein sequence ID" value="GMH01952.1"/>
    <property type="molecule type" value="Genomic_DNA"/>
</dbReference>
<keyword evidence="2" id="KW-0378">Hydrolase</keyword>
<comment type="caution">
    <text evidence="4">The sequence shown here is derived from an EMBL/GenBank/DDBJ whole genome shotgun (WGS) entry which is preliminary data.</text>
</comment>
<sequence length="521" mass="58410">MGPVPVASRVHRMRYSVANSPSCTQSSVQSPSPLHYLSFNEDSCLSYKLFVSTWNVGGVSPPDDLNMEDLLNTSNSYCDIYVLGFQEIVPLRASTVLGAEKNRVSMKWNHLIAAALNKETMGENLGLRYDCIISKQMVGLFITVWVRTHLRHHVRHLSVSCVGCGIMGCMGNKGSVSVRFQLHKTNFCFVCSHLASGGSQGDKKHRDSDASDIFSRTCFPTSHTYDLPKNILNHDRIVFMGDLNYRISLPDETIRRLVESQEWSELLENDQLRTELVNGGMFQEWQEGAISFAPTYKYQPNSNTYYGRHHGKTDKKKRSPAWCDRIIWYGRGLKQHEYTRGESKLSDHRPVKAIFSADVRLGRLDSKIFYPEGRKLEESFEASGLIPCFKREGFTTQELTALSGALTLGSIGFKNPTVFDHFYIKILLEKLWLSAAGMSCMVGLPSDRALVKDDDIHLTSGIAMSSLTTSSTPSPWVFTRARRSSGRKIYMECVLLDELPLMRGLGYGAAASSCIKSSLLC</sequence>
<proteinExistence type="inferred from homology"/>
<dbReference type="SMART" id="SM00128">
    <property type="entry name" value="IPPc"/>
    <property type="match status" value="1"/>
</dbReference>
<dbReference type="Gene3D" id="1.10.420.10">
    <property type="entry name" value="Peroxidase, domain 2"/>
    <property type="match status" value="1"/>
</dbReference>
<evidence type="ECO:0000313" key="5">
    <source>
        <dbReference type="Proteomes" id="UP001279734"/>
    </source>
</evidence>
<dbReference type="Pfam" id="PF22669">
    <property type="entry name" value="Exo_endo_phos2"/>
    <property type="match status" value="1"/>
</dbReference>
<accession>A0AAD3S088</accession>
<evidence type="ECO:0000256" key="2">
    <source>
        <dbReference type="ARBA" id="ARBA00022801"/>
    </source>
</evidence>
<dbReference type="InterPro" id="IPR045849">
    <property type="entry name" value="IP5P_plant"/>
</dbReference>